<accession>A0ABS6UQC7</accession>
<dbReference type="EMBL" id="JADQDK010000001">
    <property type="protein sequence ID" value="MBW0134466.1"/>
    <property type="molecule type" value="Genomic_DNA"/>
</dbReference>
<protein>
    <recommendedName>
        <fullName evidence="5">Pyridoxal 5'-phosphate synthase subunit PdxT</fullName>
        <ecNumber evidence="5">4.3.3.6</ecNumber>
    </recommendedName>
    <alternativeName>
        <fullName evidence="5">Pdx2</fullName>
    </alternativeName>
    <alternativeName>
        <fullName evidence="5">Pyridoxal 5'-phosphate synthase glutaminase subunit</fullName>
        <ecNumber evidence="5">3.5.1.2</ecNumber>
    </alternativeName>
</protein>
<keyword evidence="1 5" id="KW-0378">Hydrolase</keyword>
<sequence>MVPVIGVLALQGDVREHVRALEACGARAVTVRRPVELAAVDAIVLPGGESTTMSRLLVTFELLDPLRARIADGMPTYGSCAGMILLAREVLDGRPDQEQLGGLDVVVRRNAFGRQVDSFETDLDVTGVPGDPVRAVFIRAPWVEKAGDDVEVLATVPDHTVTGADTGAAAGRPVAVRQGHVLATAFHPELTGDLRIHALFRKMLP</sequence>
<dbReference type="EC" id="3.5.1.2" evidence="5"/>
<evidence type="ECO:0000256" key="3">
    <source>
        <dbReference type="ARBA" id="ARBA00023239"/>
    </source>
</evidence>
<dbReference type="PROSITE" id="PS01236">
    <property type="entry name" value="PDXT_SNO_1"/>
    <property type="match status" value="1"/>
</dbReference>
<dbReference type="PROSITE" id="PS51274">
    <property type="entry name" value="GATASE_COBBQ"/>
    <property type="match status" value="1"/>
</dbReference>
<comment type="catalytic activity">
    <reaction evidence="5">
        <text>aldehydo-D-ribose 5-phosphate + D-glyceraldehyde 3-phosphate + L-glutamine = pyridoxal 5'-phosphate + L-glutamate + phosphate + 3 H2O + H(+)</text>
        <dbReference type="Rhea" id="RHEA:31507"/>
        <dbReference type="ChEBI" id="CHEBI:15377"/>
        <dbReference type="ChEBI" id="CHEBI:15378"/>
        <dbReference type="ChEBI" id="CHEBI:29985"/>
        <dbReference type="ChEBI" id="CHEBI:43474"/>
        <dbReference type="ChEBI" id="CHEBI:58273"/>
        <dbReference type="ChEBI" id="CHEBI:58359"/>
        <dbReference type="ChEBI" id="CHEBI:59776"/>
        <dbReference type="ChEBI" id="CHEBI:597326"/>
        <dbReference type="EC" id="4.3.3.6"/>
    </reaction>
</comment>
<reference evidence="6 7" key="1">
    <citation type="submission" date="2020-11" db="EMBL/GenBank/DDBJ databases">
        <title>Pseudonocardia abyssalis sp. nov. and Pseudonocardia oceani sp. nov., description and phylogenomic analysis of two novel actinomycetes isolated from the deep Southern Ocean.</title>
        <authorList>
            <person name="Parra J."/>
        </authorList>
    </citation>
    <scope>NUCLEOTIDE SEQUENCE [LARGE SCALE GENOMIC DNA]</scope>
    <source>
        <strain evidence="6 7">KRD-168</strain>
    </source>
</reference>
<feature type="binding site" evidence="5">
    <location>
        <begin position="138"/>
        <end position="139"/>
    </location>
    <ligand>
        <name>L-glutamine</name>
        <dbReference type="ChEBI" id="CHEBI:58359"/>
    </ligand>
</feature>
<comment type="pathway">
    <text evidence="5">Cofactor biosynthesis; pyridoxal 5'-phosphate biosynthesis.</text>
</comment>
<evidence type="ECO:0000256" key="5">
    <source>
        <dbReference type="HAMAP-Rule" id="MF_01615"/>
    </source>
</evidence>
<dbReference type="EC" id="4.3.3.6" evidence="5"/>
<comment type="caution">
    <text evidence="6">The sequence shown here is derived from an EMBL/GenBank/DDBJ whole genome shotgun (WGS) entry which is preliminary data.</text>
</comment>
<dbReference type="InterPro" id="IPR021196">
    <property type="entry name" value="PdxT/SNO_CS"/>
</dbReference>
<dbReference type="InterPro" id="IPR002161">
    <property type="entry name" value="PdxT/SNO"/>
</dbReference>
<feature type="binding site" evidence="5">
    <location>
        <position position="109"/>
    </location>
    <ligand>
        <name>L-glutamine</name>
        <dbReference type="ChEBI" id="CHEBI:58359"/>
    </ligand>
</feature>
<proteinExistence type="inferred from homology"/>
<dbReference type="PANTHER" id="PTHR31559:SF0">
    <property type="entry name" value="PYRIDOXAL 5'-PHOSPHATE SYNTHASE SUBUNIT SNO1-RELATED"/>
    <property type="match status" value="1"/>
</dbReference>
<feature type="active site" description="Charge relay system" evidence="5">
    <location>
        <position position="189"/>
    </location>
</feature>
<dbReference type="PROSITE" id="PS51130">
    <property type="entry name" value="PDXT_SNO_2"/>
    <property type="match status" value="1"/>
</dbReference>
<dbReference type="PROSITE" id="PS51273">
    <property type="entry name" value="GATASE_TYPE_1"/>
    <property type="match status" value="1"/>
</dbReference>
<feature type="binding site" evidence="5">
    <location>
        <begin position="48"/>
        <end position="50"/>
    </location>
    <ligand>
        <name>L-glutamine</name>
        <dbReference type="ChEBI" id="CHEBI:58359"/>
    </ligand>
</feature>
<dbReference type="PANTHER" id="PTHR31559">
    <property type="entry name" value="PYRIDOXAL 5'-PHOSPHATE SYNTHASE SUBUNIT SNO"/>
    <property type="match status" value="1"/>
</dbReference>
<organism evidence="6 7">
    <name type="scientific">Pseudonocardia abyssalis</name>
    <dbReference type="NCBI Taxonomy" id="2792008"/>
    <lineage>
        <taxon>Bacteria</taxon>
        <taxon>Bacillati</taxon>
        <taxon>Actinomycetota</taxon>
        <taxon>Actinomycetes</taxon>
        <taxon>Pseudonocardiales</taxon>
        <taxon>Pseudonocardiaceae</taxon>
        <taxon>Pseudonocardia</taxon>
    </lineage>
</organism>
<comment type="similarity">
    <text evidence="5">Belongs to the glutaminase PdxT/SNO family.</text>
</comment>
<dbReference type="Proteomes" id="UP000694287">
    <property type="component" value="Unassembled WGS sequence"/>
</dbReference>
<feature type="active site" description="Charge relay system" evidence="5">
    <location>
        <position position="187"/>
    </location>
</feature>
<evidence type="ECO:0000313" key="7">
    <source>
        <dbReference type="Proteomes" id="UP000694287"/>
    </source>
</evidence>
<evidence type="ECO:0000256" key="1">
    <source>
        <dbReference type="ARBA" id="ARBA00022801"/>
    </source>
</evidence>
<gene>
    <name evidence="5 6" type="primary">pdxT</name>
    <name evidence="6" type="ORF">I4I81_09370</name>
</gene>
<evidence type="ECO:0000313" key="6">
    <source>
        <dbReference type="EMBL" id="MBW0134466.1"/>
    </source>
</evidence>
<evidence type="ECO:0000256" key="2">
    <source>
        <dbReference type="ARBA" id="ARBA00022962"/>
    </source>
</evidence>
<feature type="active site" description="Nucleophile" evidence="5">
    <location>
        <position position="80"/>
    </location>
</feature>
<keyword evidence="7" id="KW-1185">Reference proteome</keyword>
<dbReference type="RefSeq" id="WP_218615975.1">
    <property type="nucleotide sequence ID" value="NZ_JADQDK010000001.1"/>
</dbReference>
<dbReference type="NCBIfam" id="TIGR03800">
    <property type="entry name" value="PLP_synth_Pdx2"/>
    <property type="match status" value="1"/>
</dbReference>
<keyword evidence="2 5" id="KW-0315">Glutamine amidotransferase</keyword>
<comment type="subunit">
    <text evidence="5">In the presence of PdxS, forms a dodecamer of heterodimers. Only shows activity in the heterodimer.</text>
</comment>
<evidence type="ECO:0000256" key="4">
    <source>
        <dbReference type="ARBA" id="ARBA00049534"/>
    </source>
</evidence>
<keyword evidence="3 5" id="KW-0456">Lyase</keyword>
<dbReference type="HAMAP" id="MF_01615">
    <property type="entry name" value="PdxT"/>
    <property type="match status" value="1"/>
</dbReference>
<keyword evidence="5" id="KW-0663">Pyridoxal phosphate</keyword>
<dbReference type="CDD" id="cd01749">
    <property type="entry name" value="GATase1_PB"/>
    <property type="match status" value="1"/>
</dbReference>
<comment type="function">
    <text evidence="5">Catalyzes the hydrolysis of glutamine to glutamate and ammonia as part of the biosynthesis of pyridoxal 5'-phosphate. The resulting ammonia molecule is channeled to the active site of PdxS.</text>
</comment>
<comment type="catalytic activity">
    <reaction evidence="4 5">
        <text>L-glutamine + H2O = L-glutamate + NH4(+)</text>
        <dbReference type="Rhea" id="RHEA:15889"/>
        <dbReference type="ChEBI" id="CHEBI:15377"/>
        <dbReference type="ChEBI" id="CHEBI:28938"/>
        <dbReference type="ChEBI" id="CHEBI:29985"/>
        <dbReference type="ChEBI" id="CHEBI:58359"/>
        <dbReference type="EC" id="3.5.1.2"/>
    </reaction>
</comment>
<dbReference type="PIRSF" id="PIRSF005639">
    <property type="entry name" value="Glut_amidoT_SNO"/>
    <property type="match status" value="1"/>
</dbReference>
<dbReference type="Pfam" id="PF01174">
    <property type="entry name" value="SNO"/>
    <property type="match status" value="1"/>
</dbReference>
<name>A0ABS6UQC7_9PSEU</name>